<dbReference type="UniPathway" id="UPA00148">
    <property type="reaction ID" value="UER00227"/>
</dbReference>
<dbReference type="GO" id="GO:0032259">
    <property type="term" value="P:methylation"/>
    <property type="evidence" value="ECO:0007669"/>
    <property type="project" value="UniProtKB-KW"/>
</dbReference>
<dbReference type="Gene3D" id="3.30.2110.10">
    <property type="entry name" value="CbiD-like"/>
    <property type="match status" value="1"/>
</dbReference>
<evidence type="ECO:0000256" key="3">
    <source>
        <dbReference type="ARBA" id="ARBA00022679"/>
    </source>
</evidence>
<comment type="caution">
    <text evidence="6">The sequence shown here is derived from an EMBL/GenBank/DDBJ whole genome shotgun (WGS) entry which is preliminary data.</text>
</comment>
<dbReference type="HAMAP" id="MF_00787">
    <property type="entry name" value="CbiD"/>
    <property type="match status" value="1"/>
</dbReference>
<dbReference type="AlphaFoldDB" id="A0A419WX26"/>
<evidence type="ECO:0000256" key="2">
    <source>
        <dbReference type="ARBA" id="ARBA00022603"/>
    </source>
</evidence>
<comment type="similarity">
    <text evidence="5">Belongs to the CbiD family.</text>
</comment>
<keyword evidence="2 5" id="KW-0489">Methyltransferase</keyword>
<dbReference type="GO" id="GO:0016994">
    <property type="term" value="F:precorrin-6A reductase activity"/>
    <property type="evidence" value="ECO:0007669"/>
    <property type="project" value="InterPro"/>
</dbReference>
<dbReference type="Pfam" id="PF02571">
    <property type="entry name" value="CbiJ"/>
    <property type="match status" value="1"/>
</dbReference>
<organism evidence="6 7">
    <name type="scientific">Marinifilum flexuosum</name>
    <dbReference type="NCBI Taxonomy" id="1117708"/>
    <lineage>
        <taxon>Bacteria</taxon>
        <taxon>Pseudomonadati</taxon>
        <taxon>Bacteroidota</taxon>
        <taxon>Bacteroidia</taxon>
        <taxon>Marinilabiliales</taxon>
        <taxon>Marinifilaceae</taxon>
    </lineage>
</organism>
<evidence type="ECO:0000256" key="1">
    <source>
        <dbReference type="ARBA" id="ARBA00022573"/>
    </source>
</evidence>
<evidence type="ECO:0000313" key="7">
    <source>
        <dbReference type="Proteomes" id="UP000284531"/>
    </source>
</evidence>
<evidence type="ECO:0000313" key="6">
    <source>
        <dbReference type="EMBL" id="RKE00044.1"/>
    </source>
</evidence>
<keyword evidence="1 5" id="KW-0169">Cobalamin biosynthesis</keyword>
<comment type="catalytic activity">
    <reaction evidence="5">
        <text>Co-precorrin-5B + S-adenosyl-L-methionine = Co-precorrin-6A + S-adenosyl-L-homocysteine</text>
        <dbReference type="Rhea" id="RHEA:26285"/>
        <dbReference type="ChEBI" id="CHEBI:57856"/>
        <dbReference type="ChEBI" id="CHEBI:59789"/>
        <dbReference type="ChEBI" id="CHEBI:60063"/>
        <dbReference type="ChEBI" id="CHEBI:60064"/>
        <dbReference type="EC" id="2.1.1.195"/>
    </reaction>
</comment>
<comment type="function">
    <text evidence="5">Catalyzes the methylation of C-1 in cobalt-precorrin-5B to form cobalt-precorrin-6A.</text>
</comment>
<dbReference type="PROSITE" id="PS51014">
    <property type="entry name" value="COBK_CBIJ"/>
    <property type="match status" value="1"/>
</dbReference>
<keyword evidence="3 5" id="KW-0808">Transferase</keyword>
<dbReference type="RefSeq" id="WP_120240791.1">
    <property type="nucleotide sequence ID" value="NZ_RAPQ01000010.1"/>
</dbReference>
<dbReference type="Proteomes" id="UP000284531">
    <property type="component" value="Unassembled WGS sequence"/>
</dbReference>
<reference evidence="6 7" key="1">
    <citation type="submission" date="2018-09" db="EMBL/GenBank/DDBJ databases">
        <title>Genomic Encyclopedia of Archaeal and Bacterial Type Strains, Phase II (KMG-II): from individual species to whole genera.</title>
        <authorList>
            <person name="Goeker M."/>
        </authorList>
    </citation>
    <scope>NUCLEOTIDE SEQUENCE [LARGE SCALE GENOMIC DNA]</scope>
    <source>
        <strain evidence="6 7">DSM 21950</strain>
    </source>
</reference>
<dbReference type="GO" id="GO:0043780">
    <property type="term" value="F:cobalt-precorrin-5B C1-methyltransferase activity"/>
    <property type="evidence" value="ECO:0007669"/>
    <property type="project" value="RHEA"/>
</dbReference>
<sequence>MILIFGGTTEGKRVAELFDIIDQQYFYSTKNDSHKQIKGERIFGDMDSSKIKEFCQKKDIRLIVDAAHPFAVHLHDNIYQVAQELGISTIRYERKFPEIKSSNQVRLFDSYECMTEALLQEEYQNILALTGVQTINKLKPLWTQRICHFRILDTDLSRQKARETDLDYQYVIPMDPKAGVEELAILTKKLNAEILLSKESGESGLFETKENVAEQLNIPLWVVKRPELPAFDYVVDDAKSFLQQFYQVKKTSLKIDGQLRSGFTTGTCLTAATKACLIALAEKEFPKWVEVELPGGEKARYAIFPENLSSKSASCVVIKDAGDDPDVIHGKEIGCELSVMDQSGVQFVRGKGLGVVTLPGLQVPVGEPAINPVPRKMVSNVLEKLSDQYEMDLAFNVKAYIPEGEELAKLTFNPRIGVEGGISIIGTTGIVKPLSNEAFLASIKQQVKVAKGNQCTEIVLTSGKRSENRLKDKFPHLPQVAYIHFGNLVGDTIKLAVDEGMEKINVAIMFGKSVKLAEGNLNTHSKNVVFNADFVADLAKQAGYSDIIQKQIMELKLGNAILDIIPFSENESFYNLVAQKCLKNCQQLLNDSCSLQLFLLVGDEGMIIVK</sequence>
<dbReference type="SUPFAM" id="SSF111342">
    <property type="entry name" value="CbiD-like"/>
    <property type="match status" value="1"/>
</dbReference>
<dbReference type="NCBIfam" id="TIGR00312">
    <property type="entry name" value="cbiD"/>
    <property type="match status" value="1"/>
</dbReference>
<keyword evidence="4 5" id="KW-0949">S-adenosyl-L-methionine</keyword>
<dbReference type="InterPro" id="IPR002748">
    <property type="entry name" value="CbiD"/>
</dbReference>
<comment type="pathway">
    <text evidence="5">Cofactor biosynthesis; adenosylcobalamin biosynthesis; cob(II)yrinate a,c-diamide from sirohydrochlorin (anaerobic route): step 6/10.</text>
</comment>
<dbReference type="InterPro" id="IPR036074">
    <property type="entry name" value="CbiD_sf"/>
</dbReference>
<keyword evidence="7" id="KW-1185">Reference proteome</keyword>
<dbReference type="PANTHER" id="PTHR35863:SF1">
    <property type="entry name" value="COBALT-PRECORRIN-5B C(1)-METHYLTRANSFERASE"/>
    <property type="match status" value="1"/>
</dbReference>
<dbReference type="EMBL" id="RAPQ01000010">
    <property type="protein sequence ID" value="RKE00044.1"/>
    <property type="molecule type" value="Genomic_DNA"/>
</dbReference>
<accession>A0A419WX26</accession>
<dbReference type="GO" id="GO:0019251">
    <property type="term" value="P:anaerobic cobalamin biosynthetic process"/>
    <property type="evidence" value="ECO:0007669"/>
    <property type="project" value="UniProtKB-UniRule"/>
</dbReference>
<evidence type="ECO:0000256" key="4">
    <source>
        <dbReference type="ARBA" id="ARBA00022691"/>
    </source>
</evidence>
<protein>
    <recommendedName>
        <fullName evidence="5">Cobalt-precorrin-5B C(1)-methyltransferase</fullName>
        <ecNumber evidence="5">2.1.1.195</ecNumber>
    </recommendedName>
    <alternativeName>
        <fullName evidence="5">Cobalt-precorrin-6A synthase</fullName>
    </alternativeName>
</protein>
<dbReference type="InterPro" id="IPR003723">
    <property type="entry name" value="Precorrin-6x_reduct"/>
</dbReference>
<dbReference type="OrthoDB" id="6439987at2"/>
<dbReference type="PANTHER" id="PTHR35863">
    <property type="entry name" value="COBALT-PRECORRIN-5B C(1)-METHYLTRANSFERASE"/>
    <property type="match status" value="1"/>
</dbReference>
<proteinExistence type="inferred from homology"/>
<evidence type="ECO:0000256" key="5">
    <source>
        <dbReference type="HAMAP-Rule" id="MF_00787"/>
    </source>
</evidence>
<name>A0A419WX26_9BACT</name>
<gene>
    <name evidence="5" type="primary">cbiD</name>
    <name evidence="6" type="ORF">BXY64_3038</name>
</gene>
<dbReference type="Pfam" id="PF01888">
    <property type="entry name" value="CbiD"/>
    <property type="match status" value="1"/>
</dbReference>
<dbReference type="EC" id="2.1.1.195" evidence="5"/>